<dbReference type="EC" id="2.1.3.3" evidence="2"/>
<evidence type="ECO:0000259" key="5">
    <source>
        <dbReference type="Pfam" id="PF00185"/>
    </source>
</evidence>
<evidence type="ECO:0000256" key="4">
    <source>
        <dbReference type="RuleBase" id="RU003634"/>
    </source>
</evidence>
<dbReference type="Proteomes" id="UP001255856">
    <property type="component" value="Unassembled WGS sequence"/>
</dbReference>
<dbReference type="PANTHER" id="PTHR45753:SF3">
    <property type="entry name" value="ORNITHINE TRANSCARBAMYLASE, MITOCHONDRIAL"/>
    <property type="match status" value="1"/>
</dbReference>
<accession>A0AAD9MGC4</accession>
<protein>
    <recommendedName>
        <fullName evidence="2">ornithine carbamoyltransferase</fullName>
        <ecNumber evidence="2">2.1.3.3</ecNumber>
    </recommendedName>
</protein>
<comment type="similarity">
    <text evidence="1">Belongs to the aspartate/ornithine carbamoyltransferase superfamily. OTCase family.</text>
</comment>
<dbReference type="Gene3D" id="3.40.50.1370">
    <property type="entry name" value="Aspartate/ornithine carbamoyltransferase"/>
    <property type="match status" value="1"/>
</dbReference>
<dbReference type="PRINTS" id="PR00102">
    <property type="entry name" value="OTCASE"/>
</dbReference>
<dbReference type="GO" id="GO:0016597">
    <property type="term" value="F:amino acid binding"/>
    <property type="evidence" value="ECO:0007669"/>
    <property type="project" value="InterPro"/>
</dbReference>
<dbReference type="AlphaFoldDB" id="A0AAD9MGC4"/>
<sequence length="171" mass="18845">MADMLTAWEHLGRIEDLKITYVGDGNNMVHSWMRLASRIPMDFTCACPEGFLPDADTVKQCQSTGVSAISVSHDPMEAVKGADIIYTDVWASMGQKEEAEARKRSFQGFQVNEAMMEAAGPQAKFMHCLPAERGVECTDGVMESEASIVWDEAENRMHAQNGIMIHAMGLS</sequence>
<comment type="caution">
    <text evidence="6">The sequence shown here is derived from an EMBL/GenBank/DDBJ whole genome shotgun (WGS) entry which is preliminary data.</text>
</comment>
<reference evidence="6" key="1">
    <citation type="submission" date="2021-01" db="EMBL/GenBank/DDBJ databases">
        <authorList>
            <person name="Eckstrom K.M.E."/>
        </authorList>
    </citation>
    <scope>NUCLEOTIDE SEQUENCE</scope>
    <source>
        <strain evidence="6">UVCC 0001</strain>
    </source>
</reference>
<dbReference type="PRINTS" id="PR00100">
    <property type="entry name" value="AOTCASE"/>
</dbReference>
<dbReference type="InterPro" id="IPR006130">
    <property type="entry name" value="Asp/Orn_carbamoylTrfase"/>
</dbReference>
<dbReference type="InterPro" id="IPR002292">
    <property type="entry name" value="Orn/put_carbamltrans"/>
</dbReference>
<feature type="domain" description="Aspartate/ornithine carbamoyltransferase Asp/Orn-binding" evidence="5">
    <location>
        <begin position="16"/>
        <end position="165"/>
    </location>
</feature>
<keyword evidence="7" id="KW-1185">Reference proteome</keyword>
<dbReference type="GO" id="GO:0019240">
    <property type="term" value="P:citrulline biosynthetic process"/>
    <property type="evidence" value="ECO:0007669"/>
    <property type="project" value="TreeGrafter"/>
</dbReference>
<evidence type="ECO:0000256" key="2">
    <source>
        <dbReference type="ARBA" id="ARBA00013007"/>
    </source>
</evidence>
<name>A0AAD9MGC4_PROWI</name>
<evidence type="ECO:0000256" key="3">
    <source>
        <dbReference type="ARBA" id="ARBA00022679"/>
    </source>
</evidence>
<organism evidence="6 7">
    <name type="scientific">Prototheca wickerhamii</name>
    <dbReference type="NCBI Taxonomy" id="3111"/>
    <lineage>
        <taxon>Eukaryota</taxon>
        <taxon>Viridiplantae</taxon>
        <taxon>Chlorophyta</taxon>
        <taxon>core chlorophytes</taxon>
        <taxon>Trebouxiophyceae</taxon>
        <taxon>Chlorellales</taxon>
        <taxon>Chlorellaceae</taxon>
        <taxon>Prototheca</taxon>
    </lineage>
</organism>
<evidence type="ECO:0000256" key="1">
    <source>
        <dbReference type="ARBA" id="ARBA00007805"/>
    </source>
</evidence>
<evidence type="ECO:0000313" key="7">
    <source>
        <dbReference type="Proteomes" id="UP001255856"/>
    </source>
</evidence>
<dbReference type="GO" id="GO:0042450">
    <property type="term" value="P:L-arginine biosynthetic process via ornithine"/>
    <property type="evidence" value="ECO:0007669"/>
    <property type="project" value="TreeGrafter"/>
</dbReference>
<dbReference type="InterPro" id="IPR036901">
    <property type="entry name" value="Asp/Orn_carbamoylTrfase_sf"/>
</dbReference>
<keyword evidence="3 4" id="KW-0808">Transferase</keyword>
<evidence type="ECO:0000313" key="6">
    <source>
        <dbReference type="EMBL" id="KAK2076529.1"/>
    </source>
</evidence>
<dbReference type="SUPFAM" id="SSF53671">
    <property type="entry name" value="Aspartate/ornithine carbamoyltransferase"/>
    <property type="match status" value="1"/>
</dbReference>
<dbReference type="FunFam" id="3.40.50.1370:FF:000008">
    <property type="entry name" value="Ornithine carbamoyltransferase"/>
    <property type="match status" value="1"/>
</dbReference>
<dbReference type="GO" id="GO:0004585">
    <property type="term" value="F:ornithine carbamoyltransferase activity"/>
    <property type="evidence" value="ECO:0007669"/>
    <property type="project" value="UniProtKB-EC"/>
</dbReference>
<dbReference type="Pfam" id="PF00185">
    <property type="entry name" value="OTCace"/>
    <property type="match status" value="1"/>
</dbReference>
<dbReference type="PANTHER" id="PTHR45753">
    <property type="entry name" value="ORNITHINE CARBAMOYLTRANSFERASE, MITOCHONDRIAL"/>
    <property type="match status" value="1"/>
</dbReference>
<proteinExistence type="inferred from homology"/>
<dbReference type="EMBL" id="JASFZW010000009">
    <property type="protein sequence ID" value="KAK2076529.1"/>
    <property type="molecule type" value="Genomic_DNA"/>
</dbReference>
<dbReference type="InterPro" id="IPR006131">
    <property type="entry name" value="Asp_carbamoyltransf_Asp/Orn-bd"/>
</dbReference>
<gene>
    <name evidence="6" type="ORF">QBZ16_005289</name>
</gene>